<dbReference type="PANTHER" id="PTHR24015">
    <property type="entry name" value="OS07G0578800 PROTEIN-RELATED"/>
    <property type="match status" value="1"/>
</dbReference>
<evidence type="ECO:0000313" key="4">
    <source>
        <dbReference type="RefSeq" id="XP_008785899.2"/>
    </source>
</evidence>
<dbReference type="GO" id="GO:0003723">
    <property type="term" value="F:RNA binding"/>
    <property type="evidence" value="ECO:0007669"/>
    <property type="project" value="InterPro"/>
</dbReference>
<dbReference type="Gene3D" id="1.25.40.10">
    <property type="entry name" value="Tetratricopeptide repeat domain"/>
    <property type="match status" value="5"/>
</dbReference>
<dbReference type="OrthoDB" id="185373at2759"/>
<dbReference type="InterPro" id="IPR002885">
    <property type="entry name" value="PPR_rpt"/>
</dbReference>
<evidence type="ECO:0000256" key="2">
    <source>
        <dbReference type="PROSITE-ProRule" id="PRU00708"/>
    </source>
</evidence>
<reference evidence="4" key="2">
    <citation type="submission" date="2025-08" db="UniProtKB">
        <authorList>
            <consortium name="RefSeq"/>
        </authorList>
    </citation>
    <scope>IDENTIFICATION</scope>
    <source>
        <tissue evidence="4">Young leaves</tissue>
    </source>
</reference>
<name>A0A8B7BUX3_PHODC</name>
<sequence length="601" mass="66955">MQSHLQYLTKALPLQTWNRMIRASTRNGSYLETLHLYSSMVRSGVHGDAFTFPFVAKACAKLRSTREGGKLHAHALLMGFQGNHFVQTSLMDMYSKCYNLSDARQLFDEMPRRGLVAWNSMISVYSHDFQINKSFELLNELRALGLRPTSSTCVSLVSGCACPVAAIMCGLSVHCYGIKVGFHSDLRFSNSILSMYVWFGHVDDARSLFDSMEEKSIVTWTAMAGGFVRVGDSMKVFDLFNKMRSADINPDSAAFINLIYAGILTGKSSIARAIHSVLINNGFDQKLDIAPLLVTLYSKCGELTSARNVFDSMRGKDVFLWTSMISGYVQGGHSSEALVLFENLLSSNTKPNKVTIATVLSACADSGSLSFGEKIEEYVMENGFQSDLRVQTALIYMYCKCGKIERAKDIFDGVSAKDITMWSTMIKGYACHGKGREALTLFEEMQRKEAIKPDAILFTDVLLACSHSGLVEEGLQCFISMQKDYGVEPNIEHYLCIVDLLARAGHFSSAFRFINSVPIQARNQVLAPLLSACRTHHDNQFGELVSEQLFKLEPQNTGNYVLMSNVYASSGKWKEVIGLRNLINRRGLIKEPGWSRIELNS</sequence>
<feature type="repeat" description="PPR" evidence="2">
    <location>
        <begin position="83"/>
        <end position="117"/>
    </location>
</feature>
<dbReference type="Pfam" id="PF13041">
    <property type="entry name" value="PPR_2"/>
    <property type="match status" value="2"/>
</dbReference>
<feature type="repeat" description="PPR" evidence="2">
    <location>
        <begin position="216"/>
        <end position="250"/>
    </location>
</feature>
<feature type="repeat" description="PPR" evidence="2">
    <location>
        <begin position="317"/>
        <end position="351"/>
    </location>
</feature>
<feature type="repeat" description="PPR" evidence="2">
    <location>
        <begin position="418"/>
        <end position="452"/>
    </location>
</feature>
<evidence type="ECO:0000313" key="3">
    <source>
        <dbReference type="Proteomes" id="UP000228380"/>
    </source>
</evidence>
<dbReference type="Proteomes" id="UP000228380">
    <property type="component" value="Chromosome 8"/>
</dbReference>
<keyword evidence="3" id="KW-1185">Reference proteome</keyword>
<dbReference type="GO" id="GO:0009451">
    <property type="term" value="P:RNA modification"/>
    <property type="evidence" value="ECO:0007669"/>
    <property type="project" value="InterPro"/>
</dbReference>
<dbReference type="KEGG" id="pda:103704409"/>
<organism evidence="3 4">
    <name type="scientific">Phoenix dactylifera</name>
    <name type="common">Date palm</name>
    <dbReference type="NCBI Taxonomy" id="42345"/>
    <lineage>
        <taxon>Eukaryota</taxon>
        <taxon>Viridiplantae</taxon>
        <taxon>Streptophyta</taxon>
        <taxon>Embryophyta</taxon>
        <taxon>Tracheophyta</taxon>
        <taxon>Spermatophyta</taxon>
        <taxon>Magnoliopsida</taxon>
        <taxon>Liliopsida</taxon>
        <taxon>Arecaceae</taxon>
        <taxon>Coryphoideae</taxon>
        <taxon>Phoeniceae</taxon>
        <taxon>Phoenix</taxon>
    </lineage>
</organism>
<dbReference type="NCBIfam" id="TIGR00756">
    <property type="entry name" value="PPR"/>
    <property type="match status" value="6"/>
</dbReference>
<dbReference type="FunFam" id="1.25.40.10:FF:000682">
    <property type="entry name" value="Pentatricopeptide repeat-containing protein At3g16610"/>
    <property type="match status" value="1"/>
</dbReference>
<reference evidence="3" key="1">
    <citation type="journal article" date="2019" name="Nat. Commun.">
        <title>Genome-wide association mapping of date palm fruit traits.</title>
        <authorList>
            <person name="Hazzouri K.M."/>
            <person name="Gros-Balthazard M."/>
            <person name="Flowers J.M."/>
            <person name="Copetti D."/>
            <person name="Lemansour A."/>
            <person name="Lebrun M."/>
            <person name="Masmoudi K."/>
            <person name="Ferrand S."/>
            <person name="Dhar M.I."/>
            <person name="Fresquez Z.A."/>
            <person name="Rosas U."/>
            <person name="Zhang J."/>
            <person name="Talag J."/>
            <person name="Lee S."/>
            <person name="Kudrna D."/>
            <person name="Powell R.F."/>
            <person name="Leitch I.J."/>
            <person name="Krueger R.R."/>
            <person name="Wing R.A."/>
            <person name="Amiri K.M.A."/>
            <person name="Purugganan M.D."/>
        </authorList>
    </citation>
    <scope>NUCLEOTIDE SEQUENCE [LARGE SCALE GENOMIC DNA]</scope>
    <source>
        <strain evidence="3">cv. Khalas</strain>
    </source>
</reference>
<gene>
    <name evidence="4" type="primary">LOC103704409</name>
</gene>
<proteinExistence type="predicted"/>
<protein>
    <submittedName>
        <fullName evidence="4">Pentatricopeptide repeat-containing protein DOT4, chloroplastic-like</fullName>
    </submittedName>
</protein>
<dbReference type="FunFam" id="1.25.40.10:FF:001079">
    <property type="entry name" value="Pentatricopeptide repeat-containing protein At2g17210"/>
    <property type="match status" value="1"/>
</dbReference>
<evidence type="ECO:0000256" key="1">
    <source>
        <dbReference type="ARBA" id="ARBA00022737"/>
    </source>
</evidence>
<dbReference type="RefSeq" id="XP_008785899.2">
    <property type="nucleotide sequence ID" value="XM_008787677.4"/>
</dbReference>
<dbReference type="Pfam" id="PF01535">
    <property type="entry name" value="PPR"/>
    <property type="match status" value="7"/>
</dbReference>
<dbReference type="InterPro" id="IPR046848">
    <property type="entry name" value="E_motif"/>
</dbReference>
<dbReference type="AlphaFoldDB" id="A0A8B7BUX3"/>
<dbReference type="GeneID" id="103704409"/>
<dbReference type="InterPro" id="IPR011990">
    <property type="entry name" value="TPR-like_helical_dom_sf"/>
</dbReference>
<keyword evidence="1" id="KW-0677">Repeat</keyword>
<dbReference type="PANTHER" id="PTHR24015:SF1934">
    <property type="entry name" value="PENTATRICOPEPTIDE REPEAT-CONTAINING PROTEIN"/>
    <property type="match status" value="1"/>
</dbReference>
<dbReference type="Pfam" id="PF20431">
    <property type="entry name" value="E_motif"/>
    <property type="match status" value="1"/>
</dbReference>
<dbReference type="InterPro" id="IPR046960">
    <property type="entry name" value="PPR_At4g14850-like_plant"/>
</dbReference>
<accession>A0A8B7BUX3</accession>
<dbReference type="FunFam" id="1.25.40.10:FF:000309">
    <property type="entry name" value="Pentatricopeptide repeat-containing protein, chloroplastic"/>
    <property type="match status" value="1"/>
</dbReference>
<dbReference type="PROSITE" id="PS51375">
    <property type="entry name" value="PPR"/>
    <property type="match status" value="5"/>
</dbReference>
<feature type="repeat" description="PPR" evidence="2">
    <location>
        <begin position="13"/>
        <end position="47"/>
    </location>
</feature>